<proteinExistence type="predicted"/>
<comment type="caution">
    <text evidence="1">The sequence shown here is derived from an EMBL/GenBank/DDBJ whole genome shotgun (WGS) entry which is preliminary data.</text>
</comment>
<evidence type="ECO:0000313" key="2">
    <source>
        <dbReference type="Proteomes" id="UP000305401"/>
    </source>
</evidence>
<accession>A0AC61S438</accession>
<sequence length="184" mass="20458">MTLYKAYKLMKNILIVIGHPSWEHSVANKGIVKAISGLDNKIVFSNIKTLYPDGNINIEAEQQKLLDADVVVFQFPIQWFGAPSIMHKYMEDVLTYGFAYGPSGSKLKEKHFIASFTTGAPEAAYSRTGIEGYTMDELIPPIVATPVYCGLKWNGYVCSYGMVNAANEACESHALRLIEKIKNL</sequence>
<gene>
    <name evidence="1" type="ORF">E5990_08410</name>
</gene>
<protein>
    <submittedName>
        <fullName evidence="1">NAD(P)H-dependent oxidoreductase</fullName>
    </submittedName>
</protein>
<keyword evidence="2" id="KW-1185">Reference proteome</keyword>
<dbReference type="EMBL" id="SSTG01000113">
    <property type="protein sequence ID" value="THG46124.1"/>
    <property type="molecule type" value="Genomic_DNA"/>
</dbReference>
<name>A0AC61S438_9BACT</name>
<reference evidence="1" key="1">
    <citation type="submission" date="2019-04" db="EMBL/GenBank/DDBJ databases">
        <title>Microbes associate with the intestines of laboratory mice.</title>
        <authorList>
            <person name="Navarre W."/>
            <person name="Wong E."/>
            <person name="Huang K.C."/>
            <person name="Tropini C."/>
            <person name="Ng K."/>
            <person name="Yu B."/>
        </authorList>
    </citation>
    <scope>NUCLEOTIDE SEQUENCE</scope>
    <source>
        <strain evidence="1">NM86_A22</strain>
    </source>
</reference>
<organism evidence="1 2">
    <name type="scientific">Muribaculum caecicola</name>
    <dbReference type="NCBI Taxonomy" id="3038144"/>
    <lineage>
        <taxon>Bacteria</taxon>
        <taxon>Pseudomonadati</taxon>
        <taxon>Bacteroidota</taxon>
        <taxon>Bacteroidia</taxon>
        <taxon>Bacteroidales</taxon>
        <taxon>Muribaculaceae</taxon>
        <taxon>Muribaculum</taxon>
    </lineage>
</organism>
<dbReference type="Proteomes" id="UP000305401">
    <property type="component" value="Unassembled WGS sequence"/>
</dbReference>
<evidence type="ECO:0000313" key="1">
    <source>
        <dbReference type="EMBL" id="THG46124.1"/>
    </source>
</evidence>